<keyword evidence="6 11" id="KW-0411">Iron-sulfur</keyword>
<comment type="PTM">
    <text evidence="11">The Fe-S cluster can be nitrosylated by nitric oxide (NO).</text>
</comment>
<evidence type="ECO:0000256" key="7">
    <source>
        <dbReference type="ARBA" id="ARBA00023015"/>
    </source>
</evidence>
<keyword evidence="7 11" id="KW-0805">Transcription regulation</keyword>
<evidence type="ECO:0000256" key="6">
    <source>
        <dbReference type="ARBA" id="ARBA00023014"/>
    </source>
</evidence>
<dbReference type="GO" id="GO:0051539">
    <property type="term" value="F:4 iron, 4 sulfur cluster binding"/>
    <property type="evidence" value="ECO:0007669"/>
    <property type="project" value="UniProtKB-UniRule"/>
</dbReference>
<comment type="function">
    <text evidence="11">Acts as a transcriptional regulator. Probably redox-responsive. The apo- but not holo-form probably binds DNA.</text>
</comment>
<evidence type="ECO:0000313" key="14">
    <source>
        <dbReference type="Proteomes" id="UP000176005"/>
    </source>
</evidence>
<keyword evidence="14" id="KW-1185">Reference proteome</keyword>
<dbReference type="GO" id="GO:0035731">
    <property type="term" value="F:dinitrosyl-iron complex binding"/>
    <property type="evidence" value="ECO:0007669"/>
    <property type="project" value="UniProtKB-UniRule"/>
</dbReference>
<proteinExistence type="inferred from homology"/>
<keyword evidence="3 11" id="KW-0004">4Fe-4S</keyword>
<sequence>MGWVTDWSAQAACRTTDPDELFVQGAAQNRAKAVCTGCPVRTECLADALDNRVEFGVWGGMTERERRALLRRRPTVTSWRRLLETARMEYERDTGGVLPLDLEEAKDYAVNAVKDYAAAG</sequence>
<dbReference type="PANTHER" id="PTHR38839">
    <property type="entry name" value="TRANSCRIPTIONAL REGULATOR WHID-RELATED"/>
    <property type="match status" value="1"/>
</dbReference>
<comment type="subcellular location">
    <subcellularLocation>
        <location evidence="1 11">Cytoplasm</location>
    </subcellularLocation>
</comment>
<dbReference type="PROSITE" id="PS51674">
    <property type="entry name" value="4FE4S_WBL"/>
    <property type="match status" value="1"/>
</dbReference>
<evidence type="ECO:0000259" key="12">
    <source>
        <dbReference type="PROSITE" id="PS51674"/>
    </source>
</evidence>
<comment type="similarity">
    <text evidence="2 11">Belongs to the WhiB family.</text>
</comment>
<evidence type="ECO:0000256" key="4">
    <source>
        <dbReference type="ARBA" id="ARBA00022723"/>
    </source>
</evidence>
<dbReference type="GO" id="GO:0045892">
    <property type="term" value="P:negative regulation of DNA-templated transcription"/>
    <property type="evidence" value="ECO:0007669"/>
    <property type="project" value="TreeGrafter"/>
</dbReference>
<dbReference type="GO" id="GO:0005737">
    <property type="term" value="C:cytoplasm"/>
    <property type="evidence" value="ECO:0007669"/>
    <property type="project" value="UniProtKB-SubCell"/>
</dbReference>
<organism evidence="13 14">
    <name type="scientific">Streptomyces nanshensis</name>
    <dbReference type="NCBI Taxonomy" id="518642"/>
    <lineage>
        <taxon>Bacteria</taxon>
        <taxon>Bacillati</taxon>
        <taxon>Actinomycetota</taxon>
        <taxon>Actinomycetes</taxon>
        <taxon>Kitasatosporales</taxon>
        <taxon>Streptomycetaceae</taxon>
        <taxon>Streptomyces</taxon>
    </lineage>
</organism>
<dbReference type="GO" id="GO:0003677">
    <property type="term" value="F:DNA binding"/>
    <property type="evidence" value="ECO:0007669"/>
    <property type="project" value="UniProtKB-UniRule"/>
</dbReference>
<feature type="binding site" evidence="11">
    <location>
        <position position="44"/>
    </location>
    <ligand>
        <name>[4Fe-4S] cluster</name>
        <dbReference type="ChEBI" id="CHEBI:49883"/>
    </ligand>
</feature>
<evidence type="ECO:0000313" key="13">
    <source>
        <dbReference type="EMBL" id="OEV10499.1"/>
    </source>
</evidence>
<reference evidence="13 14" key="1">
    <citation type="journal article" date="2016" name="Front. Microbiol.">
        <title>Comparative Genomics Analysis of Streptomyces Species Reveals Their Adaptation to the Marine Environment and Their Diversity at the Genomic Level.</title>
        <authorList>
            <person name="Tian X."/>
            <person name="Zhang Z."/>
            <person name="Yang T."/>
            <person name="Chen M."/>
            <person name="Li J."/>
            <person name="Chen F."/>
            <person name="Yang J."/>
            <person name="Li W."/>
            <person name="Zhang B."/>
            <person name="Zhang Z."/>
            <person name="Wu J."/>
            <person name="Zhang C."/>
            <person name="Long L."/>
            <person name="Xiao J."/>
        </authorList>
    </citation>
    <scope>NUCLEOTIDE SEQUENCE [LARGE SCALE GENOMIC DNA]</scope>
    <source>
        <strain evidence="13 14">SCSIO 10429</strain>
    </source>
</reference>
<feature type="domain" description="4Fe-4S Wbl-type" evidence="12">
    <location>
        <begin position="12"/>
        <end position="68"/>
    </location>
</feature>
<comment type="PTM">
    <text evidence="11">Upon Fe-S cluster removal intramolecular disulfide bonds are formed.</text>
</comment>
<evidence type="ECO:0000256" key="10">
    <source>
        <dbReference type="ARBA" id="ARBA00023163"/>
    </source>
</evidence>
<feature type="binding site" evidence="11">
    <location>
        <position position="35"/>
    </location>
    <ligand>
        <name>[4Fe-4S] cluster</name>
        <dbReference type="ChEBI" id="CHEBI:49883"/>
    </ligand>
</feature>
<dbReference type="InterPro" id="IPR003482">
    <property type="entry name" value="Whib"/>
</dbReference>
<keyword evidence="4 11" id="KW-0479">Metal-binding</keyword>
<gene>
    <name evidence="11" type="primary">whiB</name>
    <name evidence="13" type="ORF">AN218_17240</name>
</gene>
<dbReference type="EMBL" id="LJGW01000293">
    <property type="protein sequence ID" value="OEV10499.1"/>
    <property type="molecule type" value="Genomic_DNA"/>
</dbReference>
<keyword evidence="8 11" id="KW-0238">DNA-binding</keyword>
<dbReference type="InterPro" id="IPR034768">
    <property type="entry name" value="4FE4S_WBL"/>
</dbReference>
<dbReference type="PANTHER" id="PTHR38839:SF7">
    <property type="entry name" value="TRANSCRIPTIONAL REGULATOR WHIB4"/>
    <property type="match status" value="1"/>
</dbReference>
<dbReference type="Pfam" id="PF02467">
    <property type="entry name" value="Whib"/>
    <property type="match status" value="1"/>
</dbReference>
<accession>A0A1E7L2U3</accession>
<evidence type="ECO:0000256" key="5">
    <source>
        <dbReference type="ARBA" id="ARBA00023004"/>
    </source>
</evidence>
<dbReference type="Proteomes" id="UP000176005">
    <property type="component" value="Unassembled WGS sequence"/>
</dbReference>
<evidence type="ECO:0000256" key="2">
    <source>
        <dbReference type="ARBA" id="ARBA00006597"/>
    </source>
</evidence>
<dbReference type="GO" id="GO:0047134">
    <property type="term" value="F:protein-disulfide reductase [NAD(P)H] activity"/>
    <property type="evidence" value="ECO:0007669"/>
    <property type="project" value="TreeGrafter"/>
</dbReference>
<dbReference type="RefSeq" id="WP_070017779.1">
    <property type="nucleotide sequence ID" value="NZ_LJGW01000293.1"/>
</dbReference>
<evidence type="ECO:0000256" key="11">
    <source>
        <dbReference type="HAMAP-Rule" id="MF_01479"/>
    </source>
</evidence>
<protein>
    <recommendedName>
        <fullName evidence="11">Transcriptional regulator WhiB</fullName>
    </recommendedName>
</protein>
<comment type="caution">
    <text evidence="13">The sequence shown here is derived from an EMBL/GenBank/DDBJ whole genome shotgun (WGS) entry which is preliminary data.</text>
</comment>
<dbReference type="HAMAP" id="MF_01479">
    <property type="entry name" value="WhiB"/>
    <property type="match status" value="1"/>
</dbReference>
<name>A0A1E7L2U3_9ACTN</name>
<evidence type="ECO:0000256" key="1">
    <source>
        <dbReference type="ARBA" id="ARBA00004496"/>
    </source>
</evidence>
<keyword evidence="11" id="KW-0963">Cytoplasm</keyword>
<evidence type="ECO:0000256" key="8">
    <source>
        <dbReference type="ARBA" id="ARBA00023125"/>
    </source>
</evidence>
<evidence type="ECO:0000256" key="9">
    <source>
        <dbReference type="ARBA" id="ARBA00023157"/>
    </source>
</evidence>
<dbReference type="GO" id="GO:0046872">
    <property type="term" value="F:metal ion binding"/>
    <property type="evidence" value="ECO:0007669"/>
    <property type="project" value="UniProtKB-KW"/>
</dbReference>
<dbReference type="AlphaFoldDB" id="A0A1E7L2U3"/>
<comment type="cofactor">
    <cofactor evidence="11">
        <name>[4Fe-4S] cluster</name>
        <dbReference type="ChEBI" id="CHEBI:49883"/>
    </cofactor>
    <text evidence="11">Binds 1 [4Fe-4S] cluster per subunit. Following nitrosylation of the [4Fe-4S] cluster binds 1 [4Fe-8(NO)] cluster per subunit.</text>
</comment>
<keyword evidence="10 11" id="KW-0804">Transcription</keyword>
<dbReference type="GO" id="GO:0045454">
    <property type="term" value="P:cell redox homeostasis"/>
    <property type="evidence" value="ECO:0007669"/>
    <property type="project" value="TreeGrafter"/>
</dbReference>
<keyword evidence="5 11" id="KW-0408">Iron</keyword>
<keyword evidence="9 11" id="KW-1015">Disulfide bond</keyword>
<dbReference type="PATRIC" id="fig|518642.10.peg.3451"/>
<feature type="binding site" evidence="11">
    <location>
        <position position="38"/>
    </location>
    <ligand>
        <name>[4Fe-4S] cluster</name>
        <dbReference type="ChEBI" id="CHEBI:49883"/>
    </ligand>
</feature>
<feature type="binding site" evidence="11">
    <location>
        <position position="13"/>
    </location>
    <ligand>
        <name>[4Fe-4S] cluster</name>
        <dbReference type="ChEBI" id="CHEBI:49883"/>
    </ligand>
</feature>
<evidence type="ECO:0000256" key="3">
    <source>
        <dbReference type="ARBA" id="ARBA00022485"/>
    </source>
</evidence>